<dbReference type="InterPro" id="IPR058353">
    <property type="entry name" value="DUF8040"/>
</dbReference>
<keyword evidence="3" id="KW-1185">Reference proteome</keyword>
<protein>
    <recommendedName>
        <fullName evidence="1">DUF8040 domain-containing protein</fullName>
    </recommendedName>
</protein>
<evidence type="ECO:0000313" key="2">
    <source>
        <dbReference type="EMBL" id="KAF6168494.1"/>
    </source>
</evidence>
<dbReference type="AlphaFoldDB" id="A0A7J7NND3"/>
<feature type="domain" description="DUF8040" evidence="1">
    <location>
        <begin position="40"/>
        <end position="94"/>
    </location>
</feature>
<sequence>MDSIDNENKRKVAIPDVVVAAYAASLLLNIPMEPYTNKDYEREKYMADILTSEEELCHANLHMGIQTFHRLCSLVRDKGLMQHGKNCKVEEGMMRTQVKMVSAYFILHNHVMGVEPNDPLLAEVDRELRSARNNVNEDSTRKTVTISNAKWVELLETPKCRDKWAKLKDKGLEWDEAKLEVVIGKDNTTEVDRLDGMNCMNVDKYDNANAEISVHVADPSLVQNLDECDVSTNVYALLGKRWPQCDKEKRQHKKKMQNVDEVKEMIQGVSEET</sequence>
<evidence type="ECO:0000313" key="3">
    <source>
        <dbReference type="Proteomes" id="UP000541444"/>
    </source>
</evidence>
<comment type="caution">
    <text evidence="2">The sequence shown here is derived from an EMBL/GenBank/DDBJ whole genome shotgun (WGS) entry which is preliminary data.</text>
</comment>
<organism evidence="2 3">
    <name type="scientific">Kingdonia uniflora</name>
    <dbReference type="NCBI Taxonomy" id="39325"/>
    <lineage>
        <taxon>Eukaryota</taxon>
        <taxon>Viridiplantae</taxon>
        <taxon>Streptophyta</taxon>
        <taxon>Embryophyta</taxon>
        <taxon>Tracheophyta</taxon>
        <taxon>Spermatophyta</taxon>
        <taxon>Magnoliopsida</taxon>
        <taxon>Ranunculales</taxon>
        <taxon>Circaeasteraceae</taxon>
        <taxon>Kingdonia</taxon>
    </lineage>
</organism>
<evidence type="ECO:0000259" key="1">
    <source>
        <dbReference type="Pfam" id="PF26138"/>
    </source>
</evidence>
<dbReference type="EMBL" id="JACGCM010000696">
    <property type="protein sequence ID" value="KAF6168494.1"/>
    <property type="molecule type" value="Genomic_DNA"/>
</dbReference>
<dbReference type="Pfam" id="PF26138">
    <property type="entry name" value="DUF8040"/>
    <property type="match status" value="1"/>
</dbReference>
<dbReference type="Proteomes" id="UP000541444">
    <property type="component" value="Unassembled WGS sequence"/>
</dbReference>
<name>A0A7J7NND3_9MAGN</name>
<proteinExistence type="predicted"/>
<gene>
    <name evidence="2" type="ORF">GIB67_005046</name>
</gene>
<accession>A0A7J7NND3</accession>
<reference evidence="2 3" key="1">
    <citation type="journal article" date="2020" name="IScience">
        <title>Genome Sequencing of the Endangered Kingdonia uniflora (Circaeasteraceae, Ranunculales) Reveals Potential Mechanisms of Evolutionary Specialization.</title>
        <authorList>
            <person name="Sun Y."/>
            <person name="Deng T."/>
            <person name="Zhang A."/>
            <person name="Moore M.J."/>
            <person name="Landis J.B."/>
            <person name="Lin N."/>
            <person name="Zhang H."/>
            <person name="Zhang X."/>
            <person name="Huang J."/>
            <person name="Zhang X."/>
            <person name="Sun H."/>
            <person name="Wang H."/>
        </authorList>
    </citation>
    <scope>NUCLEOTIDE SEQUENCE [LARGE SCALE GENOMIC DNA]</scope>
    <source>
        <strain evidence="2">TB1705</strain>
        <tissue evidence="2">Leaf</tissue>
    </source>
</reference>